<feature type="domain" description="PKD" evidence="1">
    <location>
        <begin position="35"/>
        <end position="118"/>
    </location>
</feature>
<evidence type="ECO:0000313" key="2">
    <source>
        <dbReference type="EMBL" id="MFC4749682.1"/>
    </source>
</evidence>
<dbReference type="RefSeq" id="WP_213259629.1">
    <property type="nucleotide sequence ID" value="NZ_JAGYWA010000008.1"/>
</dbReference>
<dbReference type="Proteomes" id="UP001595935">
    <property type="component" value="Unassembled WGS sequence"/>
</dbReference>
<dbReference type="EMBL" id="JBHSGV010000008">
    <property type="protein sequence ID" value="MFC4749682.1"/>
    <property type="molecule type" value="Genomic_DNA"/>
</dbReference>
<dbReference type="Pfam" id="PF18911">
    <property type="entry name" value="PKD_4"/>
    <property type="match status" value="1"/>
</dbReference>
<dbReference type="InterPro" id="IPR000601">
    <property type="entry name" value="PKD_dom"/>
</dbReference>
<dbReference type="SUPFAM" id="SSF49299">
    <property type="entry name" value="PKD domain"/>
    <property type="match status" value="1"/>
</dbReference>
<name>A0ABV9PHY9_9FLAO</name>
<dbReference type="InterPro" id="IPR013783">
    <property type="entry name" value="Ig-like_fold"/>
</dbReference>
<dbReference type="InterPro" id="IPR022409">
    <property type="entry name" value="PKD/Chitinase_dom"/>
</dbReference>
<dbReference type="Gene3D" id="2.60.40.10">
    <property type="entry name" value="Immunoglobulins"/>
    <property type="match status" value="1"/>
</dbReference>
<evidence type="ECO:0000259" key="1">
    <source>
        <dbReference type="PROSITE" id="PS50093"/>
    </source>
</evidence>
<sequence length="118" mass="12682">MRKIATILMFTLVFFASNSCSKKDDEEIVDCFAQQIYMKVHNATDATNPKLMNYSATYSGDGTLTGVKWNFGDGTTGTGTEVTHTYSAAGTYDASAEITVKKGGSACTSTIKRPVTIN</sequence>
<gene>
    <name evidence="2" type="ORF">ACFO5S_19680</name>
</gene>
<reference evidence="3" key="1">
    <citation type="journal article" date="2019" name="Int. J. Syst. Evol. Microbiol.">
        <title>The Global Catalogue of Microorganisms (GCM) 10K type strain sequencing project: providing services to taxonomists for standard genome sequencing and annotation.</title>
        <authorList>
            <consortium name="The Broad Institute Genomics Platform"/>
            <consortium name="The Broad Institute Genome Sequencing Center for Infectious Disease"/>
            <person name="Wu L."/>
            <person name="Ma J."/>
        </authorList>
    </citation>
    <scope>NUCLEOTIDE SEQUENCE [LARGE SCALE GENOMIC DNA]</scope>
    <source>
        <strain evidence="3">WYCCWR 13023</strain>
    </source>
</reference>
<proteinExistence type="predicted"/>
<accession>A0ABV9PHY9</accession>
<dbReference type="SMART" id="SM00089">
    <property type="entry name" value="PKD"/>
    <property type="match status" value="1"/>
</dbReference>
<keyword evidence="3" id="KW-1185">Reference proteome</keyword>
<evidence type="ECO:0000313" key="3">
    <source>
        <dbReference type="Proteomes" id="UP001595935"/>
    </source>
</evidence>
<dbReference type="InterPro" id="IPR035986">
    <property type="entry name" value="PKD_dom_sf"/>
</dbReference>
<comment type="caution">
    <text evidence="2">The sequence shown here is derived from an EMBL/GenBank/DDBJ whole genome shotgun (WGS) entry which is preliminary data.</text>
</comment>
<protein>
    <submittedName>
        <fullName evidence="2">PKD domain-containing protein</fullName>
    </submittedName>
</protein>
<dbReference type="PROSITE" id="PS50093">
    <property type="entry name" value="PKD"/>
    <property type="match status" value="1"/>
</dbReference>
<organism evidence="2 3">
    <name type="scientific">Flavobacterium branchiicola</name>
    <dbReference type="NCBI Taxonomy" id="1114875"/>
    <lineage>
        <taxon>Bacteria</taxon>
        <taxon>Pseudomonadati</taxon>
        <taxon>Bacteroidota</taxon>
        <taxon>Flavobacteriia</taxon>
        <taxon>Flavobacteriales</taxon>
        <taxon>Flavobacteriaceae</taxon>
        <taxon>Flavobacterium</taxon>
    </lineage>
</organism>